<reference evidence="1" key="1">
    <citation type="submission" date="2020-09" db="EMBL/GenBank/DDBJ databases">
        <title>Brevundimonas sp. LVF2 isolated from a puddle in Goettingen, Germany.</title>
        <authorList>
            <person name="Friedrich I."/>
            <person name="Klassen A."/>
            <person name="Hannes N."/>
            <person name="Schneider D."/>
            <person name="Hertel R."/>
            <person name="Daniel R."/>
        </authorList>
    </citation>
    <scope>NUCLEOTIDE SEQUENCE</scope>
    <source>
        <strain evidence="1">LVF2</strain>
    </source>
</reference>
<name>A0A975C1R1_9CAUL</name>
<organism evidence="1 2">
    <name type="scientific">Brevundimonas goettingensis</name>
    <dbReference type="NCBI Taxonomy" id="2774190"/>
    <lineage>
        <taxon>Bacteria</taxon>
        <taxon>Pseudomonadati</taxon>
        <taxon>Pseudomonadota</taxon>
        <taxon>Alphaproteobacteria</taxon>
        <taxon>Caulobacterales</taxon>
        <taxon>Caulobacteraceae</taxon>
        <taxon>Brevundimonas</taxon>
    </lineage>
</organism>
<dbReference type="EMBL" id="CP062222">
    <property type="protein sequence ID" value="QTC90859.1"/>
    <property type="molecule type" value="Genomic_DNA"/>
</dbReference>
<gene>
    <name evidence="1" type="ORF">IFJ75_16775</name>
</gene>
<evidence type="ECO:0000313" key="1">
    <source>
        <dbReference type="EMBL" id="QTC90859.1"/>
    </source>
</evidence>
<proteinExistence type="predicted"/>
<protein>
    <submittedName>
        <fullName evidence="1">Uncharacterized protein</fullName>
    </submittedName>
</protein>
<dbReference type="Proteomes" id="UP000663918">
    <property type="component" value="Chromosome"/>
</dbReference>
<dbReference type="RefSeq" id="WP_207869638.1">
    <property type="nucleotide sequence ID" value="NZ_CP062222.1"/>
</dbReference>
<evidence type="ECO:0000313" key="2">
    <source>
        <dbReference type="Proteomes" id="UP000663918"/>
    </source>
</evidence>
<accession>A0A975C1R1</accession>
<keyword evidence="2" id="KW-1185">Reference proteome</keyword>
<sequence>MTMLTEQEWEERFIPIIKQNDDWLLFDDSDPDECVFLDAVGDNRIWTQVEADDAIQYVPGRWTINAVGYIVTMKSWAENEADLTVVIELDMGCEAFANSASDGDGDE</sequence>
<dbReference type="KEGG" id="bgoe:IFJ75_16775"/>
<dbReference type="AlphaFoldDB" id="A0A975C1R1"/>